<dbReference type="PANTHER" id="PTHR43378:SF2">
    <property type="entry name" value="UDP-3-O-ACYLGLUCOSAMINE N-ACYLTRANSFERASE 1, MITOCHONDRIAL-RELATED"/>
    <property type="match status" value="1"/>
</dbReference>
<reference evidence="9 10" key="1">
    <citation type="submission" date="2020-08" db="EMBL/GenBank/DDBJ databases">
        <title>Genomic Encyclopedia of Type Strains, Phase IV (KMG-V): Genome sequencing to study the core and pangenomes of soil and plant-associated prokaryotes.</title>
        <authorList>
            <person name="Whitman W."/>
        </authorList>
    </citation>
    <scope>NUCLEOTIDE SEQUENCE [LARGE SCALE GENOMIC DNA]</scope>
    <source>
        <strain evidence="9 10">M8UP14</strain>
    </source>
</reference>
<dbReference type="SUPFAM" id="SSF51161">
    <property type="entry name" value="Trimeric LpxA-like enzymes"/>
    <property type="match status" value="1"/>
</dbReference>
<comment type="pathway">
    <text evidence="7">Bacterial outer membrane biogenesis; LPS lipid A biosynthesis.</text>
</comment>
<dbReference type="InterPro" id="IPR018357">
    <property type="entry name" value="Hexapep_transf_CS"/>
</dbReference>
<dbReference type="GO" id="GO:0016020">
    <property type="term" value="C:membrane"/>
    <property type="evidence" value="ECO:0007669"/>
    <property type="project" value="GOC"/>
</dbReference>
<dbReference type="InterPro" id="IPR020573">
    <property type="entry name" value="UDP_GlcNAc_AcTrfase_non-rep"/>
</dbReference>
<evidence type="ECO:0000256" key="7">
    <source>
        <dbReference type="HAMAP-Rule" id="MF_00523"/>
    </source>
</evidence>
<dbReference type="InterPro" id="IPR011004">
    <property type="entry name" value="Trimer_LpxA-like_sf"/>
</dbReference>
<organism evidence="9 10">
    <name type="scientific">Granulicella aggregans</name>
    <dbReference type="NCBI Taxonomy" id="474949"/>
    <lineage>
        <taxon>Bacteria</taxon>
        <taxon>Pseudomonadati</taxon>
        <taxon>Acidobacteriota</taxon>
        <taxon>Terriglobia</taxon>
        <taxon>Terriglobales</taxon>
        <taxon>Acidobacteriaceae</taxon>
        <taxon>Granulicella</taxon>
    </lineage>
</organism>
<keyword evidence="4 7" id="KW-0677">Repeat</keyword>
<dbReference type="InterPro" id="IPR001451">
    <property type="entry name" value="Hexapep"/>
</dbReference>
<dbReference type="EC" id="2.3.1.191" evidence="7"/>
<keyword evidence="2 7" id="KW-0441">Lipid A biosynthesis</keyword>
<comment type="subunit">
    <text evidence="7">Homotrimer.</text>
</comment>
<evidence type="ECO:0000256" key="3">
    <source>
        <dbReference type="ARBA" id="ARBA00022679"/>
    </source>
</evidence>
<feature type="active site" description="Proton acceptor" evidence="7">
    <location>
        <position position="255"/>
    </location>
</feature>
<dbReference type="PANTHER" id="PTHR43378">
    <property type="entry name" value="UDP-3-O-ACYLGLUCOSAMINE N-ACYLTRANSFERASE"/>
    <property type="match status" value="1"/>
</dbReference>
<evidence type="ECO:0000256" key="6">
    <source>
        <dbReference type="ARBA" id="ARBA00023315"/>
    </source>
</evidence>
<comment type="similarity">
    <text evidence="7">Belongs to the transferase hexapeptide repeat family. LpxD subfamily.</text>
</comment>
<dbReference type="NCBIfam" id="NF002060">
    <property type="entry name" value="PRK00892.1"/>
    <property type="match status" value="1"/>
</dbReference>
<keyword evidence="6 7" id="KW-0012">Acyltransferase</keyword>
<keyword evidence="5 7" id="KW-0443">Lipid metabolism</keyword>
<dbReference type="HAMAP" id="MF_00523">
    <property type="entry name" value="LpxD"/>
    <property type="match status" value="1"/>
</dbReference>
<dbReference type="GO" id="GO:0103118">
    <property type="term" value="F:UDP-3-O-[(3R)-3-hydroxyacyl]-glucosamine N-acyltransferase activity"/>
    <property type="evidence" value="ECO:0007669"/>
    <property type="project" value="UniProtKB-EC"/>
</dbReference>
<keyword evidence="3 7" id="KW-0808">Transferase</keyword>
<dbReference type="Pfam" id="PF04613">
    <property type="entry name" value="LpxD"/>
    <property type="match status" value="1"/>
</dbReference>
<sequence>MPTDSLLPDAPVTTISLSALAERLGASLTGDGEALVSGVAGIEEAETGDLTFVANPKYAAKARHTAATAVLVEPDFPEISAATLRVANPYLAFARAIEIFYSAPVYALGIHPTAVVADSARIGANAHVGAYAVIGEHVVLGDDAVVLSHVVLYPHVRVGDRFFAHAHAVVREYCQLGDDVILQNGAIVGADGFGFARQHGKEFAGRAWYKIRQSGPAVLEDAVEVQANACIDRASIGETRIGSGSKIDNLVQVGHGSTVGKDTLLCAQVGLAGSTTVGNNVILAGQVGVAGHCTVGDGAIATAQSGIPGDVAAGATVSGYPAIENRQWLRSVAIFNRLPEIVRQLKGKNTP</sequence>
<dbReference type="GO" id="GO:0009245">
    <property type="term" value="P:lipid A biosynthetic process"/>
    <property type="evidence" value="ECO:0007669"/>
    <property type="project" value="UniProtKB-UniRule"/>
</dbReference>
<name>A0A7W7ZGM0_9BACT</name>
<dbReference type="CDD" id="cd03352">
    <property type="entry name" value="LbH_LpxD"/>
    <property type="match status" value="1"/>
</dbReference>
<dbReference type="Pfam" id="PF00132">
    <property type="entry name" value="Hexapep"/>
    <property type="match status" value="1"/>
</dbReference>
<evidence type="ECO:0000256" key="2">
    <source>
        <dbReference type="ARBA" id="ARBA00022556"/>
    </source>
</evidence>
<evidence type="ECO:0000313" key="9">
    <source>
        <dbReference type="EMBL" id="MBB5059497.1"/>
    </source>
</evidence>
<comment type="function">
    <text evidence="7">Catalyzes the N-acylation of UDP-3-O-acylglucosamine using 3-hydroxyacyl-ACP as the acyl donor. Is involved in the biosynthesis of lipid A, a phosphorylated glycolipid that anchors the lipopolysaccharide to the outer membrane of the cell.</text>
</comment>
<dbReference type="InterPro" id="IPR007691">
    <property type="entry name" value="LpxD"/>
</dbReference>
<evidence type="ECO:0000256" key="5">
    <source>
        <dbReference type="ARBA" id="ARBA00023098"/>
    </source>
</evidence>
<comment type="caution">
    <text evidence="9">The sequence shown here is derived from an EMBL/GenBank/DDBJ whole genome shotgun (WGS) entry which is preliminary data.</text>
</comment>
<dbReference type="GO" id="GO:0016410">
    <property type="term" value="F:N-acyltransferase activity"/>
    <property type="evidence" value="ECO:0007669"/>
    <property type="project" value="InterPro"/>
</dbReference>
<accession>A0A7W7ZGM0</accession>
<evidence type="ECO:0000259" key="8">
    <source>
        <dbReference type="Pfam" id="PF04613"/>
    </source>
</evidence>
<dbReference type="PROSITE" id="PS00101">
    <property type="entry name" value="HEXAPEP_TRANSFERASES"/>
    <property type="match status" value="1"/>
</dbReference>
<keyword evidence="1 7" id="KW-0444">Lipid biosynthesis</keyword>
<dbReference type="EMBL" id="JACHIP010000006">
    <property type="protein sequence ID" value="MBB5059497.1"/>
    <property type="molecule type" value="Genomic_DNA"/>
</dbReference>
<dbReference type="Gene3D" id="3.40.1390.10">
    <property type="entry name" value="MurE/MurF, N-terminal domain"/>
    <property type="match status" value="1"/>
</dbReference>
<keyword evidence="10" id="KW-1185">Reference proteome</keyword>
<dbReference type="NCBIfam" id="TIGR01853">
    <property type="entry name" value="lipid_A_lpxD"/>
    <property type="match status" value="1"/>
</dbReference>
<evidence type="ECO:0000313" key="10">
    <source>
        <dbReference type="Proteomes" id="UP000540989"/>
    </source>
</evidence>
<dbReference type="AlphaFoldDB" id="A0A7W7ZGM0"/>
<evidence type="ECO:0000256" key="4">
    <source>
        <dbReference type="ARBA" id="ARBA00022737"/>
    </source>
</evidence>
<dbReference type="Gene3D" id="2.160.10.10">
    <property type="entry name" value="Hexapeptide repeat proteins"/>
    <property type="match status" value="1"/>
</dbReference>
<protein>
    <recommendedName>
        <fullName evidence="7">UDP-3-O-acylglucosamine N-acyltransferase</fullName>
        <ecNumber evidence="7">2.3.1.191</ecNumber>
    </recommendedName>
</protein>
<comment type="catalytic activity">
    <reaction evidence="7">
        <text>a UDP-3-O-[(3R)-3-hydroxyacyl]-alpha-D-glucosamine + a (3R)-hydroxyacyl-[ACP] = a UDP-2-N,3-O-bis[(3R)-3-hydroxyacyl]-alpha-D-glucosamine + holo-[ACP] + H(+)</text>
        <dbReference type="Rhea" id="RHEA:53836"/>
        <dbReference type="Rhea" id="RHEA-COMP:9685"/>
        <dbReference type="Rhea" id="RHEA-COMP:9945"/>
        <dbReference type="ChEBI" id="CHEBI:15378"/>
        <dbReference type="ChEBI" id="CHEBI:64479"/>
        <dbReference type="ChEBI" id="CHEBI:78827"/>
        <dbReference type="ChEBI" id="CHEBI:137740"/>
        <dbReference type="ChEBI" id="CHEBI:137748"/>
        <dbReference type="EC" id="2.3.1.191"/>
    </reaction>
</comment>
<proteinExistence type="inferred from homology"/>
<evidence type="ECO:0000256" key="1">
    <source>
        <dbReference type="ARBA" id="ARBA00022516"/>
    </source>
</evidence>
<gene>
    <name evidence="7" type="primary">lpxD</name>
    <name evidence="9" type="ORF">HDF16_004223</name>
</gene>
<dbReference type="Proteomes" id="UP000540989">
    <property type="component" value="Unassembled WGS sequence"/>
</dbReference>
<feature type="domain" description="UDP-3-O-[3-hydroxymyristoyl] glucosamine N-acyltransferase non-repeat region" evidence="8">
    <location>
        <begin position="35"/>
        <end position="98"/>
    </location>
</feature>
<dbReference type="UniPathway" id="UPA00973"/>